<feature type="transmembrane region" description="Helical" evidence="2">
    <location>
        <begin position="161"/>
        <end position="185"/>
    </location>
</feature>
<feature type="compositionally biased region" description="Basic and acidic residues" evidence="1">
    <location>
        <begin position="22"/>
        <end position="41"/>
    </location>
</feature>
<reference evidence="3 4" key="1">
    <citation type="journal article" date="2024" name="Nat. Commun.">
        <title>Phylogenomics reveals the evolutionary origins of lichenization in chlorophyte algae.</title>
        <authorList>
            <person name="Puginier C."/>
            <person name="Libourel C."/>
            <person name="Otte J."/>
            <person name="Skaloud P."/>
            <person name="Haon M."/>
            <person name="Grisel S."/>
            <person name="Petersen M."/>
            <person name="Berrin J.G."/>
            <person name="Delaux P.M."/>
            <person name="Dal Grande F."/>
            <person name="Keller J."/>
        </authorList>
    </citation>
    <scope>NUCLEOTIDE SEQUENCE [LARGE SCALE GENOMIC DNA]</scope>
    <source>
        <strain evidence="3 4">SAG 216-7</strain>
    </source>
</reference>
<evidence type="ECO:0000256" key="2">
    <source>
        <dbReference type="SAM" id="Phobius"/>
    </source>
</evidence>
<evidence type="ECO:0000256" key="1">
    <source>
        <dbReference type="SAM" id="MobiDB-lite"/>
    </source>
</evidence>
<proteinExistence type="predicted"/>
<dbReference type="Proteomes" id="UP001491310">
    <property type="component" value="Unassembled WGS sequence"/>
</dbReference>
<feature type="region of interest" description="Disordered" evidence="1">
    <location>
        <begin position="1"/>
        <end position="48"/>
    </location>
</feature>
<keyword evidence="2" id="KW-0472">Membrane</keyword>
<keyword evidence="2" id="KW-0812">Transmembrane</keyword>
<keyword evidence="4" id="KW-1185">Reference proteome</keyword>
<gene>
    <name evidence="3" type="ORF">WJX75_003225</name>
</gene>
<keyword evidence="2" id="KW-1133">Transmembrane helix</keyword>
<sequence>MGDTREEEGLAKRIAHKLHLKHDKEQPDDKENGKPLHDRPNPHPRHHKVEGYVESGVHAGFVEILESLNQPEVMDTITTLVKAQATVGVSAAFHEGLNILGDDKGSAVIGSLVAAQAAVLAQFADTPLGRKAARDGAMEAVAGSYDAVEKKYQEWYAKNKILLQLGGIGGVIFVLPIFLALWRFVLFGLGPGWSQCG</sequence>
<evidence type="ECO:0000313" key="4">
    <source>
        <dbReference type="Proteomes" id="UP001491310"/>
    </source>
</evidence>
<protein>
    <submittedName>
        <fullName evidence="3">Uncharacterized protein</fullName>
    </submittedName>
</protein>
<dbReference type="EMBL" id="JALJOT010000011">
    <property type="protein sequence ID" value="KAK9905620.1"/>
    <property type="molecule type" value="Genomic_DNA"/>
</dbReference>
<name>A0ABR2YHQ9_9CHLO</name>
<accession>A0ABR2YHQ9</accession>
<evidence type="ECO:0000313" key="3">
    <source>
        <dbReference type="EMBL" id="KAK9905620.1"/>
    </source>
</evidence>
<organism evidence="3 4">
    <name type="scientific">Coccomyxa subellipsoidea</name>
    <dbReference type="NCBI Taxonomy" id="248742"/>
    <lineage>
        <taxon>Eukaryota</taxon>
        <taxon>Viridiplantae</taxon>
        <taxon>Chlorophyta</taxon>
        <taxon>core chlorophytes</taxon>
        <taxon>Trebouxiophyceae</taxon>
        <taxon>Trebouxiophyceae incertae sedis</taxon>
        <taxon>Coccomyxaceae</taxon>
        <taxon>Coccomyxa</taxon>
    </lineage>
</organism>
<comment type="caution">
    <text evidence="3">The sequence shown here is derived from an EMBL/GenBank/DDBJ whole genome shotgun (WGS) entry which is preliminary data.</text>
</comment>